<feature type="domain" description="Glutamine amidotransferase" evidence="1">
    <location>
        <begin position="46"/>
        <end position="177"/>
    </location>
</feature>
<organism evidence="2 3">
    <name type="scientific">Pseudomethylobacillus aquaticus</name>
    <dbReference type="NCBI Taxonomy" id="2676064"/>
    <lineage>
        <taxon>Bacteria</taxon>
        <taxon>Pseudomonadati</taxon>
        <taxon>Pseudomonadota</taxon>
        <taxon>Betaproteobacteria</taxon>
        <taxon>Nitrosomonadales</taxon>
        <taxon>Methylophilaceae</taxon>
        <taxon>Pseudomethylobacillus</taxon>
    </lineage>
</organism>
<dbReference type="GO" id="GO:0016740">
    <property type="term" value="F:transferase activity"/>
    <property type="evidence" value="ECO:0007669"/>
    <property type="project" value="UniProtKB-KW"/>
</dbReference>
<dbReference type="InterPro" id="IPR044992">
    <property type="entry name" value="ChyE-like"/>
</dbReference>
<proteinExistence type="predicted"/>
<evidence type="ECO:0000313" key="3">
    <source>
        <dbReference type="Proteomes" id="UP000275137"/>
    </source>
</evidence>
<keyword evidence="3" id="KW-1185">Reference proteome</keyword>
<dbReference type="RefSeq" id="WP_123237037.1">
    <property type="nucleotide sequence ID" value="NZ_RJVP01000002.1"/>
</dbReference>
<dbReference type="Gene3D" id="3.40.50.880">
    <property type="match status" value="1"/>
</dbReference>
<evidence type="ECO:0000259" key="1">
    <source>
        <dbReference type="Pfam" id="PF00117"/>
    </source>
</evidence>
<dbReference type="PANTHER" id="PTHR42695:SF5">
    <property type="entry name" value="GLUTAMINE AMIDOTRANSFERASE YLR126C-RELATED"/>
    <property type="match status" value="1"/>
</dbReference>
<dbReference type="CDD" id="cd01741">
    <property type="entry name" value="GATase1_1"/>
    <property type="match status" value="1"/>
</dbReference>
<dbReference type="PANTHER" id="PTHR42695">
    <property type="entry name" value="GLUTAMINE AMIDOTRANSFERASE YLR126C-RELATED"/>
    <property type="match status" value="1"/>
</dbReference>
<name>A0A3N0V352_9PROT</name>
<accession>A0A3N0V352</accession>
<sequence length="236" mass="25535">MKPVLIVQHALTEGPGYLADFLDQQAIAWQLLRIDQGDMPPASIQSHSGLVLMGGPMSVNDDLPWIAPVLALIREAAMLDIPLLGHCLGGQLISKALGGSVAANPVKEIGWGQVHLVDHDAGRHWFGAHQQFDVFHWHGETFTLPAGATLLLSSAHCPHQAYSLGKHVAFQCHIEMTADMVRSWCEVGSEEVEAASDSPGVQSIAAMQLDLPQRVFQLNQIAHGVYTQWIKGLPPG</sequence>
<dbReference type="SUPFAM" id="SSF52317">
    <property type="entry name" value="Class I glutamine amidotransferase-like"/>
    <property type="match status" value="1"/>
</dbReference>
<gene>
    <name evidence="2" type="ORF">ED236_06095</name>
</gene>
<dbReference type="Pfam" id="PF00117">
    <property type="entry name" value="GATase"/>
    <property type="match status" value="1"/>
</dbReference>
<dbReference type="PROSITE" id="PS51273">
    <property type="entry name" value="GATASE_TYPE_1"/>
    <property type="match status" value="1"/>
</dbReference>
<protein>
    <submittedName>
        <fullName evidence="2">Type 1 glutamine amidotransferase</fullName>
    </submittedName>
</protein>
<comment type="caution">
    <text evidence="2">The sequence shown here is derived from an EMBL/GenBank/DDBJ whole genome shotgun (WGS) entry which is preliminary data.</text>
</comment>
<dbReference type="InterPro" id="IPR029062">
    <property type="entry name" value="Class_I_gatase-like"/>
</dbReference>
<dbReference type="EMBL" id="RJVP01000002">
    <property type="protein sequence ID" value="ROH87236.1"/>
    <property type="molecule type" value="Genomic_DNA"/>
</dbReference>
<evidence type="ECO:0000313" key="2">
    <source>
        <dbReference type="EMBL" id="ROH87236.1"/>
    </source>
</evidence>
<dbReference type="InterPro" id="IPR017926">
    <property type="entry name" value="GATASE"/>
</dbReference>
<keyword evidence="2" id="KW-0315">Glutamine amidotransferase</keyword>
<dbReference type="GO" id="GO:0005829">
    <property type="term" value="C:cytosol"/>
    <property type="evidence" value="ECO:0007669"/>
    <property type="project" value="TreeGrafter"/>
</dbReference>
<keyword evidence="2" id="KW-0808">Transferase</keyword>
<dbReference type="AlphaFoldDB" id="A0A3N0V352"/>
<dbReference type="Proteomes" id="UP000275137">
    <property type="component" value="Unassembled WGS sequence"/>
</dbReference>
<reference evidence="2 3" key="1">
    <citation type="submission" date="2018-10" db="EMBL/GenBank/DDBJ databases">
        <authorList>
            <person name="Chen W.-M."/>
        </authorList>
    </citation>
    <scope>NUCLEOTIDE SEQUENCE [LARGE SCALE GENOMIC DNA]</scope>
    <source>
        <strain evidence="2 3">H-5</strain>
    </source>
</reference>